<organism evidence="3 4">
    <name type="scientific">Kribbella solani</name>
    <dbReference type="NCBI Taxonomy" id="236067"/>
    <lineage>
        <taxon>Bacteria</taxon>
        <taxon>Bacillati</taxon>
        <taxon>Actinomycetota</taxon>
        <taxon>Actinomycetes</taxon>
        <taxon>Propionibacteriales</taxon>
        <taxon>Kribbellaceae</taxon>
        <taxon>Kribbella</taxon>
    </lineage>
</organism>
<dbReference type="Pfam" id="PF03033">
    <property type="entry name" value="Glyco_transf_28"/>
    <property type="match status" value="1"/>
</dbReference>
<dbReference type="PANTHER" id="PTHR48050:SF13">
    <property type="entry name" value="STEROL 3-BETA-GLUCOSYLTRANSFERASE UGT80A2"/>
    <property type="match status" value="1"/>
</dbReference>
<dbReference type="InterPro" id="IPR050426">
    <property type="entry name" value="Glycosyltransferase_28"/>
</dbReference>
<comment type="caution">
    <text evidence="3">The sequence shown here is derived from an EMBL/GenBank/DDBJ whole genome shotgun (WGS) entry which is preliminary data.</text>
</comment>
<dbReference type="Gene3D" id="3.40.50.2000">
    <property type="entry name" value="Glycogen Phosphorylase B"/>
    <property type="match status" value="2"/>
</dbReference>
<feature type="domain" description="Erythromycin biosynthesis protein CIII-like C-terminal" evidence="2">
    <location>
        <begin position="306"/>
        <end position="408"/>
    </location>
</feature>
<evidence type="ECO:0000259" key="2">
    <source>
        <dbReference type="Pfam" id="PF06722"/>
    </source>
</evidence>
<protein>
    <submittedName>
        <fullName evidence="3">Sterol 3beta-glucosyltransferase</fullName>
        <ecNumber evidence="3">2.4.1.173</ecNumber>
    </submittedName>
</protein>
<dbReference type="CDD" id="cd03784">
    <property type="entry name" value="GT1_Gtf-like"/>
    <property type="match status" value="1"/>
</dbReference>
<dbReference type="SUPFAM" id="SSF53756">
    <property type="entry name" value="UDP-Glycosyltransferase/glycogen phosphorylase"/>
    <property type="match status" value="1"/>
</dbReference>
<feature type="domain" description="Glycosyltransferase family 28 N-terminal" evidence="1">
    <location>
        <begin position="3"/>
        <end position="71"/>
    </location>
</feature>
<proteinExistence type="predicted"/>
<name>A0A841DXN0_9ACTN</name>
<dbReference type="FunFam" id="3.40.50.2000:FF:000009">
    <property type="entry name" value="Sterol 3-beta-glucosyltransferase UGT80A2"/>
    <property type="match status" value="1"/>
</dbReference>
<dbReference type="GO" id="GO:0033072">
    <property type="term" value="P:vancomycin biosynthetic process"/>
    <property type="evidence" value="ECO:0007669"/>
    <property type="project" value="UniProtKB-ARBA"/>
</dbReference>
<dbReference type="InterPro" id="IPR002213">
    <property type="entry name" value="UDP_glucos_trans"/>
</dbReference>
<keyword evidence="3" id="KW-0328">Glycosyltransferase</keyword>
<dbReference type="InterPro" id="IPR004276">
    <property type="entry name" value="GlycoTrans_28_N"/>
</dbReference>
<dbReference type="InterPro" id="IPR010610">
    <property type="entry name" value="EryCIII-like_C"/>
</dbReference>
<dbReference type="RefSeq" id="WP_184840438.1">
    <property type="nucleotide sequence ID" value="NZ_BAAAVN010000002.1"/>
</dbReference>
<reference evidence="3 4" key="1">
    <citation type="submission" date="2020-08" db="EMBL/GenBank/DDBJ databases">
        <title>Sequencing the genomes of 1000 actinobacteria strains.</title>
        <authorList>
            <person name="Klenk H.-P."/>
        </authorList>
    </citation>
    <scope>NUCLEOTIDE SEQUENCE [LARGE SCALE GENOMIC DNA]</scope>
    <source>
        <strain evidence="3 4">DSM 17294</strain>
    </source>
</reference>
<sequence>MDILILTHGTRGDVQPFVALAAALTRAGHSARLGGPAASAGLAESYGVKFVPLADGPNELYGDEAIREVLETNYRGLRGKRLAMTVAHRYRNKMDAVLDDIADIAQEGTDVIVHDIVLPGRQLGEWLGIPTVRVCMQPFWIATSAFPNPMHALPLPAAFNRFTYLTTNIWYQILAGHTRRWRTRKLGLDRRGGYLDAIRMPGGGTTPVLQAFSAHLLTPPPDDYPSWVHTTGPWLLPAPPGWTPSEELQSFLAGDGPTVYVGFGSMAGLDPARTGQIISEAVRLAEVRAVLGTGWGGIGASPDRDDILPVAEVPHGWLFDQVTAVVHHGGSGTSAAALAAGRPQVVCPFVLDQPFFGRRIHELGAAPAPLPQRELDAAKLAAAITAAVEDRTMASAAQAVKARILAEGRLDQAVELIEQAAESHRPNVRYLRSG</sequence>
<dbReference type="PANTHER" id="PTHR48050">
    <property type="entry name" value="STEROL 3-BETA-GLUCOSYLTRANSFERASE"/>
    <property type="match status" value="1"/>
</dbReference>
<evidence type="ECO:0000259" key="1">
    <source>
        <dbReference type="Pfam" id="PF03033"/>
    </source>
</evidence>
<evidence type="ECO:0000313" key="4">
    <source>
        <dbReference type="Proteomes" id="UP000558997"/>
    </source>
</evidence>
<dbReference type="Proteomes" id="UP000558997">
    <property type="component" value="Unassembled WGS sequence"/>
</dbReference>
<dbReference type="EMBL" id="JACHNF010000001">
    <property type="protein sequence ID" value="MBB5982879.1"/>
    <property type="molecule type" value="Genomic_DNA"/>
</dbReference>
<keyword evidence="3" id="KW-0808">Transferase</keyword>
<keyword evidence="4" id="KW-1185">Reference proteome</keyword>
<gene>
    <name evidence="3" type="ORF">HDA44_006220</name>
</gene>
<dbReference type="GO" id="GO:0016906">
    <property type="term" value="F:sterol 3-beta-glucosyltransferase activity"/>
    <property type="evidence" value="ECO:0007669"/>
    <property type="project" value="UniProtKB-EC"/>
</dbReference>
<dbReference type="GO" id="GO:0005975">
    <property type="term" value="P:carbohydrate metabolic process"/>
    <property type="evidence" value="ECO:0007669"/>
    <property type="project" value="InterPro"/>
</dbReference>
<dbReference type="AlphaFoldDB" id="A0A841DXN0"/>
<dbReference type="Pfam" id="PF06722">
    <property type="entry name" value="EryCIII-like_C"/>
    <property type="match status" value="1"/>
</dbReference>
<evidence type="ECO:0000313" key="3">
    <source>
        <dbReference type="EMBL" id="MBB5982879.1"/>
    </source>
</evidence>
<dbReference type="EC" id="2.4.1.173" evidence="3"/>
<accession>A0A841DXN0</accession>